<proteinExistence type="predicted"/>
<keyword evidence="1" id="KW-1133">Transmembrane helix</keyword>
<sequence length="187" mass="21262">MKKKTWLSVVGYAFSGIFVAGSLAAIILIVHLFLEDKDTKEAMNDTNQTKTLAEKEAQALDAIEESKQGEGIKGYEDISEFVSDFHSFYNETTGYGAIDSLDWKLQMEKAKEAKTYLNHYGDKISNEALKRDFRDIRTMADAVINEKGNQEMIQNLHRYFHDLDMAINDYSNTTDIWGVTEFFGTGE</sequence>
<evidence type="ECO:0000313" key="2">
    <source>
        <dbReference type="EMBL" id="PLT31727.1"/>
    </source>
</evidence>
<evidence type="ECO:0000313" key="3">
    <source>
        <dbReference type="Proteomes" id="UP000234748"/>
    </source>
</evidence>
<dbReference type="RefSeq" id="WP_101639776.1">
    <property type="nucleotide sequence ID" value="NZ_PGUY01000002.1"/>
</dbReference>
<keyword evidence="3" id="KW-1185">Reference proteome</keyword>
<organism evidence="2 3">
    <name type="scientific">Peribacillus deserti</name>
    <dbReference type="NCBI Taxonomy" id="673318"/>
    <lineage>
        <taxon>Bacteria</taxon>
        <taxon>Bacillati</taxon>
        <taxon>Bacillota</taxon>
        <taxon>Bacilli</taxon>
        <taxon>Bacillales</taxon>
        <taxon>Bacillaceae</taxon>
        <taxon>Peribacillus</taxon>
    </lineage>
</organism>
<keyword evidence="1" id="KW-0472">Membrane</keyword>
<reference evidence="2 3" key="1">
    <citation type="submission" date="2017-11" db="EMBL/GenBank/DDBJ databases">
        <title>Comparitive Functional Genomics of Dry Heat Resistant strains isolated from the Viking Spacecraft.</title>
        <authorList>
            <person name="Seuylemezian A."/>
            <person name="Cooper K."/>
            <person name="Vaishampayan P."/>
        </authorList>
    </citation>
    <scope>NUCLEOTIDE SEQUENCE [LARGE SCALE GENOMIC DNA]</scope>
    <source>
        <strain evidence="2 3">V1-29</strain>
    </source>
</reference>
<dbReference type="Proteomes" id="UP000234748">
    <property type="component" value="Unassembled WGS sequence"/>
</dbReference>
<protein>
    <submittedName>
        <fullName evidence="2">Uncharacterized protein</fullName>
    </submittedName>
</protein>
<keyword evidence="1" id="KW-0812">Transmembrane</keyword>
<name>A0A2N5MBK4_9BACI</name>
<evidence type="ECO:0000256" key="1">
    <source>
        <dbReference type="SAM" id="Phobius"/>
    </source>
</evidence>
<feature type="transmembrane region" description="Helical" evidence="1">
    <location>
        <begin position="12"/>
        <end position="34"/>
    </location>
</feature>
<dbReference type="AlphaFoldDB" id="A0A2N5MBK4"/>
<dbReference type="EMBL" id="PGUY01000002">
    <property type="protein sequence ID" value="PLT31727.1"/>
    <property type="molecule type" value="Genomic_DNA"/>
</dbReference>
<accession>A0A2N5MBK4</accession>
<dbReference type="OrthoDB" id="2087420at2"/>
<gene>
    <name evidence="2" type="ORF">CUU66_00755</name>
</gene>
<comment type="caution">
    <text evidence="2">The sequence shown here is derived from an EMBL/GenBank/DDBJ whole genome shotgun (WGS) entry which is preliminary data.</text>
</comment>